<evidence type="ECO:0000256" key="7">
    <source>
        <dbReference type="ARBA" id="ARBA00023235"/>
    </source>
</evidence>
<dbReference type="PIRSF" id="PIRSF001480">
    <property type="entry name" value="Mannose-6-phosphate_isomerase"/>
    <property type="match status" value="1"/>
</dbReference>
<evidence type="ECO:0000313" key="11">
    <source>
        <dbReference type="EMBL" id="CAH1404381.1"/>
    </source>
</evidence>
<keyword evidence="6 9" id="KW-0862">Zinc</keyword>
<dbReference type="PANTHER" id="PTHR10309:SF0">
    <property type="entry name" value="MANNOSE-6-PHOSPHATE ISOMERASE"/>
    <property type="match status" value="1"/>
</dbReference>
<evidence type="ECO:0000256" key="9">
    <source>
        <dbReference type="PIRSR" id="PIRSR001480-2"/>
    </source>
</evidence>
<dbReference type="Gene3D" id="1.10.441.10">
    <property type="entry name" value="Phosphomannose Isomerase, domain 2"/>
    <property type="match status" value="1"/>
</dbReference>
<evidence type="ECO:0000256" key="2">
    <source>
        <dbReference type="ARBA" id="ARBA00004666"/>
    </source>
</evidence>
<proteinExistence type="inferred from homology"/>
<comment type="similarity">
    <text evidence="3">Belongs to the mannose-6-phosphate isomerase type 1 family.</text>
</comment>
<dbReference type="Pfam" id="PF20511">
    <property type="entry name" value="PMI_typeI_cat"/>
    <property type="match status" value="1"/>
</dbReference>
<dbReference type="Gene3D" id="2.60.120.10">
    <property type="entry name" value="Jelly Rolls"/>
    <property type="match status" value="2"/>
</dbReference>
<keyword evidence="12" id="KW-1185">Reference proteome</keyword>
<evidence type="ECO:0000256" key="4">
    <source>
        <dbReference type="ARBA" id="ARBA00011956"/>
    </source>
</evidence>
<dbReference type="AlphaFoldDB" id="A0A9P0MUX3"/>
<feature type="binding site" evidence="9">
    <location>
        <position position="262"/>
    </location>
    <ligand>
        <name>Zn(2+)</name>
        <dbReference type="ChEBI" id="CHEBI:29105"/>
    </ligand>
</feature>
<feature type="domain" description="Phosphomannose isomerase type I catalytic" evidence="10">
    <location>
        <begin position="10"/>
        <end position="147"/>
    </location>
</feature>
<dbReference type="InterPro" id="IPR014710">
    <property type="entry name" value="RmlC-like_jellyroll"/>
</dbReference>
<dbReference type="OrthoDB" id="6605218at2759"/>
<dbReference type="PRINTS" id="PR00714">
    <property type="entry name" value="MAN6PISMRASE"/>
</dbReference>
<evidence type="ECO:0000256" key="1">
    <source>
        <dbReference type="ARBA" id="ARBA00000757"/>
    </source>
</evidence>
<dbReference type="CDD" id="cd07011">
    <property type="entry name" value="cupin_PMI_type_I_N"/>
    <property type="match status" value="1"/>
</dbReference>
<protein>
    <recommendedName>
        <fullName evidence="4">mannose-6-phosphate isomerase</fullName>
        <ecNumber evidence="4">5.3.1.8</ecNumber>
    </recommendedName>
</protein>
<dbReference type="GO" id="GO:0005829">
    <property type="term" value="C:cytosol"/>
    <property type="evidence" value="ECO:0007669"/>
    <property type="project" value="TreeGrafter"/>
</dbReference>
<dbReference type="Proteomes" id="UP001152798">
    <property type="component" value="Chromosome 6"/>
</dbReference>
<accession>A0A9P0MUX3</accession>
<evidence type="ECO:0000256" key="8">
    <source>
        <dbReference type="PIRSR" id="PIRSR001480-1"/>
    </source>
</evidence>
<feature type="active site" evidence="8">
    <location>
        <position position="281"/>
    </location>
</feature>
<sequence length="410" mass="47173">MELWGEIALDDWGKVGHRSKAGIYYWHSKKRDLIDEDTCYSTVIFSGNKSEGRCPTTIASRYEALYLFIKDKPQVLGTRCAAMHNNHLPFQVKIRSLRKAMPLACHPSKEHAERLHRLDPERYRCDEHKPKLIVAKLSLEMLAGFRPKEEIFSFLSDIPELAIVVPYVTIQDYLYSGKIMHLKRMLYFLMSATHQEMKLSLDIFFERMNKADDSQRSAVLFNVLRTLHDQYPYDCGVYAPLFFNRFTMAPGTAIFLPSGTVHSYLLGDCLEISTRSENIVRVGLTDLYKNVDEFLEIADFTSTNPESFAYRPTVLDKYVLSFTPPTTEFGVFRICVPAEDDYAIKERESCSMLLVTRGSAMLEDSTIIKLGTTLFLLPYHTIKFKVRKDITIYLVYPNPDAPHGEFGNLF</sequence>
<dbReference type="GO" id="GO:0008270">
    <property type="term" value="F:zinc ion binding"/>
    <property type="evidence" value="ECO:0007669"/>
    <property type="project" value="InterPro"/>
</dbReference>
<dbReference type="EMBL" id="OV725082">
    <property type="protein sequence ID" value="CAH1404381.1"/>
    <property type="molecule type" value="Genomic_DNA"/>
</dbReference>
<evidence type="ECO:0000256" key="5">
    <source>
        <dbReference type="ARBA" id="ARBA00022723"/>
    </source>
</evidence>
<gene>
    <name evidence="11" type="ORF">NEZAVI_LOCUS12800</name>
</gene>
<dbReference type="EC" id="5.3.1.8" evidence="4"/>
<dbReference type="InterPro" id="IPR011051">
    <property type="entry name" value="RmlC_Cupin_sf"/>
</dbReference>
<evidence type="ECO:0000313" key="12">
    <source>
        <dbReference type="Proteomes" id="UP001152798"/>
    </source>
</evidence>
<organism evidence="11 12">
    <name type="scientific">Nezara viridula</name>
    <name type="common">Southern green stink bug</name>
    <name type="synonym">Cimex viridulus</name>
    <dbReference type="NCBI Taxonomy" id="85310"/>
    <lineage>
        <taxon>Eukaryota</taxon>
        <taxon>Metazoa</taxon>
        <taxon>Ecdysozoa</taxon>
        <taxon>Arthropoda</taxon>
        <taxon>Hexapoda</taxon>
        <taxon>Insecta</taxon>
        <taxon>Pterygota</taxon>
        <taxon>Neoptera</taxon>
        <taxon>Paraneoptera</taxon>
        <taxon>Hemiptera</taxon>
        <taxon>Heteroptera</taxon>
        <taxon>Panheteroptera</taxon>
        <taxon>Pentatomomorpha</taxon>
        <taxon>Pentatomoidea</taxon>
        <taxon>Pentatomidae</taxon>
        <taxon>Pentatominae</taxon>
        <taxon>Nezara</taxon>
    </lineage>
</organism>
<dbReference type="InterPro" id="IPR016305">
    <property type="entry name" value="Mannose-6-P_Isomerase"/>
</dbReference>
<dbReference type="PANTHER" id="PTHR10309">
    <property type="entry name" value="MANNOSE-6-PHOSPHATE ISOMERASE"/>
    <property type="match status" value="1"/>
</dbReference>
<keyword evidence="7" id="KW-0413">Isomerase</keyword>
<comment type="cofactor">
    <cofactor evidence="9">
        <name>Zn(2+)</name>
        <dbReference type="ChEBI" id="CHEBI:29105"/>
    </cofactor>
    <text evidence="9">Binds 1 zinc ion per subunit.</text>
</comment>
<dbReference type="NCBIfam" id="TIGR00218">
    <property type="entry name" value="manA"/>
    <property type="match status" value="1"/>
</dbReference>
<dbReference type="GO" id="GO:0009298">
    <property type="term" value="P:GDP-mannose biosynthetic process"/>
    <property type="evidence" value="ECO:0007669"/>
    <property type="project" value="InterPro"/>
</dbReference>
<reference evidence="11" key="1">
    <citation type="submission" date="2022-01" db="EMBL/GenBank/DDBJ databases">
        <authorList>
            <person name="King R."/>
        </authorList>
    </citation>
    <scope>NUCLEOTIDE SEQUENCE</scope>
</reference>
<comment type="catalytic activity">
    <reaction evidence="1">
        <text>D-mannose 6-phosphate = D-fructose 6-phosphate</text>
        <dbReference type="Rhea" id="RHEA:12356"/>
        <dbReference type="ChEBI" id="CHEBI:58735"/>
        <dbReference type="ChEBI" id="CHEBI:61527"/>
        <dbReference type="EC" id="5.3.1.8"/>
    </reaction>
</comment>
<evidence type="ECO:0000256" key="6">
    <source>
        <dbReference type="ARBA" id="ARBA00022833"/>
    </source>
</evidence>
<dbReference type="InterPro" id="IPR001250">
    <property type="entry name" value="Man6P_Isoase-1"/>
</dbReference>
<dbReference type="SUPFAM" id="SSF51182">
    <property type="entry name" value="RmlC-like cupins"/>
    <property type="match status" value="1"/>
</dbReference>
<comment type="pathway">
    <text evidence="2">Nucleotide-sugar biosynthesis; GDP-alpha-D-mannose biosynthesis; alpha-D-mannose 1-phosphate from D-fructose 6-phosphate: step 1/2.</text>
</comment>
<evidence type="ECO:0000259" key="10">
    <source>
        <dbReference type="Pfam" id="PF20511"/>
    </source>
</evidence>
<dbReference type="GO" id="GO:0004476">
    <property type="term" value="F:mannose-6-phosphate isomerase activity"/>
    <property type="evidence" value="ECO:0007669"/>
    <property type="project" value="UniProtKB-EC"/>
</dbReference>
<feature type="binding site" evidence="9">
    <location>
        <position position="106"/>
    </location>
    <ligand>
        <name>Zn(2+)</name>
        <dbReference type="ChEBI" id="CHEBI:29105"/>
    </ligand>
</feature>
<evidence type="ECO:0000256" key="3">
    <source>
        <dbReference type="ARBA" id="ARBA00010772"/>
    </source>
</evidence>
<dbReference type="GO" id="GO:0005975">
    <property type="term" value="P:carbohydrate metabolic process"/>
    <property type="evidence" value="ECO:0007669"/>
    <property type="project" value="InterPro"/>
</dbReference>
<keyword evidence="5 9" id="KW-0479">Metal-binding</keyword>
<name>A0A9P0MUX3_NEZVI</name>
<dbReference type="InterPro" id="IPR046457">
    <property type="entry name" value="PMI_typeI_cat"/>
</dbReference>